<dbReference type="PROSITE" id="PS51686">
    <property type="entry name" value="SAM_MT_RSMB_NOP"/>
    <property type="match status" value="1"/>
</dbReference>
<feature type="binding site" evidence="14">
    <location>
        <begin position="256"/>
        <end position="262"/>
    </location>
    <ligand>
        <name>S-adenosyl-L-methionine</name>
        <dbReference type="ChEBI" id="CHEBI:59789"/>
    </ligand>
</feature>
<sequence length="435" mass="48668" precursor="true">MVKKHSDPRAAAALALTAVIKHHRSLNAVLPETASSLAATQQALCQQLIYGTLRHYYSLSGLAEKLLQKPLKAKDQDLHQLLLIGLYQLREMRKPVHASISETVNATKALTKPWAKGLINACLREYQRHRDTFDQALTQTPTGLHEHPDWLVTQVRHDWPEDWQSILEANNQHAPMFLRVNLQRCSRQQYLDLLHQDNRQAEPLANCAAGIRLSQPCDVRLLPNFDAGWVSVQDGAAQQVIELLDLHVGHVVLDACAAPGGKTAHMLEHQPEIDLLALDIESTRLQRVDDSLKRLGLTAKTLTADAASPEAWWHGNAFDRILIDAPCTGSGVIRRHPDIKFLRKPADIPSLAAQQAYLLDKLWPLLKRGGRMVYTTCSIFTAENAHQIEAFLARHPDASLIKADQPPGRETPFGYQRLPGDDAFDGFFYACLQRS</sequence>
<dbReference type="KEGG" id="mec:Q7C_1941"/>
<dbReference type="FunFam" id="3.40.50.150:FF:000022">
    <property type="entry name" value="Ribosomal RNA small subunit methyltransferase B"/>
    <property type="match status" value="1"/>
</dbReference>
<dbReference type="PRINTS" id="PR02008">
    <property type="entry name" value="RCMTFAMILY"/>
</dbReference>
<dbReference type="Pfam" id="PF22458">
    <property type="entry name" value="RsmF-B_ferredox"/>
    <property type="match status" value="1"/>
</dbReference>
<dbReference type="InterPro" id="IPR049560">
    <property type="entry name" value="MeTrfase_RsmB-F_NOP2_cat"/>
</dbReference>
<dbReference type="NCBIfam" id="TIGR00563">
    <property type="entry name" value="rsmB"/>
    <property type="match status" value="1"/>
</dbReference>
<dbReference type="InterPro" id="IPR023267">
    <property type="entry name" value="RCMT"/>
</dbReference>
<keyword evidence="8 14" id="KW-0808">Transferase</keyword>
<evidence type="ECO:0000256" key="5">
    <source>
        <dbReference type="ARBA" id="ARBA00022490"/>
    </source>
</evidence>
<dbReference type="PANTHER" id="PTHR22807">
    <property type="entry name" value="NOP2 YEAST -RELATED NOL1/NOP2/FMU SUN DOMAIN-CONTAINING"/>
    <property type="match status" value="1"/>
</dbReference>
<evidence type="ECO:0000256" key="11">
    <source>
        <dbReference type="ARBA" id="ARBA00030399"/>
    </source>
</evidence>
<dbReference type="CDD" id="cd02440">
    <property type="entry name" value="AdoMet_MTases"/>
    <property type="match status" value="1"/>
</dbReference>
<feature type="active site" description="Nucleophile" evidence="14">
    <location>
        <position position="377"/>
    </location>
</feature>
<dbReference type="Gene3D" id="1.10.940.10">
    <property type="entry name" value="NusB-like"/>
    <property type="match status" value="1"/>
</dbReference>
<evidence type="ECO:0000256" key="13">
    <source>
        <dbReference type="ARBA" id="ARBA00047283"/>
    </source>
</evidence>
<dbReference type="EC" id="2.1.1.176" evidence="4"/>
<evidence type="ECO:0000256" key="9">
    <source>
        <dbReference type="ARBA" id="ARBA00022691"/>
    </source>
</evidence>
<evidence type="ECO:0000313" key="16">
    <source>
        <dbReference type="EMBL" id="AFJ03082.1"/>
    </source>
</evidence>
<dbReference type="InterPro" id="IPR029063">
    <property type="entry name" value="SAM-dependent_MTases_sf"/>
</dbReference>
<keyword evidence="5" id="KW-0963">Cytoplasm</keyword>
<dbReference type="GO" id="GO:0005829">
    <property type="term" value="C:cytosol"/>
    <property type="evidence" value="ECO:0007669"/>
    <property type="project" value="TreeGrafter"/>
</dbReference>
<comment type="similarity">
    <text evidence="3 14">Belongs to the class I-like SAM-binding methyltransferase superfamily. RsmB/NOP family.</text>
</comment>
<evidence type="ECO:0000256" key="14">
    <source>
        <dbReference type="PROSITE-ProRule" id="PRU01023"/>
    </source>
</evidence>
<dbReference type="EMBL" id="CP003380">
    <property type="protein sequence ID" value="AFJ03082.1"/>
    <property type="molecule type" value="Genomic_DNA"/>
</dbReference>
<dbReference type="GO" id="GO:0070475">
    <property type="term" value="P:rRNA base methylation"/>
    <property type="evidence" value="ECO:0007669"/>
    <property type="project" value="TreeGrafter"/>
</dbReference>
<dbReference type="InterPro" id="IPR018314">
    <property type="entry name" value="RsmB/NOL1/NOP2-like_CS"/>
</dbReference>
<keyword evidence="7 14" id="KW-0489">Methyltransferase</keyword>
<evidence type="ECO:0000256" key="10">
    <source>
        <dbReference type="ARBA" id="ARBA00022884"/>
    </source>
</evidence>
<evidence type="ECO:0000256" key="4">
    <source>
        <dbReference type="ARBA" id="ARBA00012140"/>
    </source>
</evidence>
<dbReference type="PATRIC" id="fig|754477.3.peg.1911"/>
<comment type="function">
    <text evidence="1">Specifically methylates the cytosine at position 967 (m5C967) of 16S rRNA.</text>
</comment>
<dbReference type="NCBIfam" id="NF008149">
    <property type="entry name" value="PRK10901.1"/>
    <property type="match status" value="1"/>
</dbReference>
<protein>
    <recommendedName>
        <fullName evidence="4">16S rRNA (cytosine(967)-C(5))-methyltransferase</fullName>
        <ecNumber evidence="4">2.1.1.176</ecNumber>
    </recommendedName>
    <alternativeName>
        <fullName evidence="11">16S rRNA m5C967 methyltransferase</fullName>
    </alternativeName>
    <alternativeName>
        <fullName evidence="12">rRNA (cytosine-C(5)-)-methyltransferase RsmB</fullName>
    </alternativeName>
</protein>
<name>I1YJI9_METFJ</name>
<feature type="binding site" evidence="14">
    <location>
        <position position="305"/>
    </location>
    <ligand>
        <name>S-adenosyl-L-methionine</name>
        <dbReference type="ChEBI" id="CHEBI:59789"/>
    </ligand>
</feature>
<evidence type="ECO:0000256" key="1">
    <source>
        <dbReference type="ARBA" id="ARBA00002724"/>
    </source>
</evidence>
<dbReference type="InterPro" id="IPR054728">
    <property type="entry name" value="RsmB-like_ferredoxin"/>
</dbReference>
<dbReference type="Gene3D" id="1.10.287.730">
    <property type="entry name" value="Helix hairpin bin"/>
    <property type="match status" value="1"/>
</dbReference>
<accession>I1YJI9</accession>
<evidence type="ECO:0000259" key="15">
    <source>
        <dbReference type="PROSITE" id="PS51686"/>
    </source>
</evidence>
<evidence type="ECO:0000256" key="8">
    <source>
        <dbReference type="ARBA" id="ARBA00022679"/>
    </source>
</evidence>
<dbReference type="Pfam" id="PF01189">
    <property type="entry name" value="Methyltr_RsmB-F"/>
    <property type="match status" value="1"/>
</dbReference>
<comment type="subcellular location">
    <subcellularLocation>
        <location evidence="2">Cytoplasm</location>
    </subcellularLocation>
</comment>
<dbReference type="Proteomes" id="UP000009145">
    <property type="component" value="Chromosome"/>
</dbReference>
<reference evidence="16 17" key="1">
    <citation type="journal article" date="2012" name="J. Bacteriol.">
        <title>Complete genome sequences of Methylophaga sp. strain JAM1 and Methylophaga sp. strain JAM7.</title>
        <authorList>
            <person name="Villeneuve C."/>
            <person name="Martineau C."/>
            <person name="Mauffrey F."/>
            <person name="Villemur R."/>
        </authorList>
    </citation>
    <scope>NUCLEOTIDE SEQUENCE [LARGE SCALE GENOMIC DNA]</scope>
    <source>
        <strain evidence="16 17">JAM7</strain>
    </source>
</reference>
<gene>
    <name evidence="16" type="ordered locus">Q7C_1941</name>
</gene>
<feature type="binding site" evidence="14">
    <location>
        <position position="324"/>
    </location>
    <ligand>
        <name>S-adenosyl-L-methionine</name>
        <dbReference type="ChEBI" id="CHEBI:59789"/>
    </ligand>
</feature>
<dbReference type="Gene3D" id="3.30.70.1170">
    <property type="entry name" value="Sun protein, domain 3"/>
    <property type="match status" value="1"/>
</dbReference>
<feature type="binding site" evidence="14">
    <location>
        <position position="279"/>
    </location>
    <ligand>
        <name>S-adenosyl-L-methionine</name>
        <dbReference type="ChEBI" id="CHEBI:59789"/>
    </ligand>
</feature>
<comment type="catalytic activity">
    <reaction evidence="13">
        <text>cytidine(967) in 16S rRNA + S-adenosyl-L-methionine = 5-methylcytidine(967) in 16S rRNA + S-adenosyl-L-homocysteine + H(+)</text>
        <dbReference type="Rhea" id="RHEA:42748"/>
        <dbReference type="Rhea" id="RHEA-COMP:10219"/>
        <dbReference type="Rhea" id="RHEA-COMP:10220"/>
        <dbReference type="ChEBI" id="CHEBI:15378"/>
        <dbReference type="ChEBI" id="CHEBI:57856"/>
        <dbReference type="ChEBI" id="CHEBI:59789"/>
        <dbReference type="ChEBI" id="CHEBI:74483"/>
        <dbReference type="ChEBI" id="CHEBI:82748"/>
        <dbReference type="EC" id="2.1.1.176"/>
    </reaction>
</comment>
<dbReference type="STRING" id="754477.Q7C_1941"/>
<dbReference type="PANTHER" id="PTHR22807:SF61">
    <property type="entry name" value="NOL1_NOP2_SUN FAMILY PROTEIN _ ANTITERMINATION NUSB DOMAIN-CONTAINING PROTEIN"/>
    <property type="match status" value="1"/>
</dbReference>
<dbReference type="SUPFAM" id="SSF53335">
    <property type="entry name" value="S-adenosyl-L-methionine-dependent methyltransferases"/>
    <property type="match status" value="1"/>
</dbReference>
<evidence type="ECO:0000256" key="7">
    <source>
        <dbReference type="ARBA" id="ARBA00022603"/>
    </source>
</evidence>
<dbReference type="GO" id="GO:0006355">
    <property type="term" value="P:regulation of DNA-templated transcription"/>
    <property type="evidence" value="ECO:0007669"/>
    <property type="project" value="InterPro"/>
</dbReference>
<evidence type="ECO:0000256" key="2">
    <source>
        <dbReference type="ARBA" id="ARBA00004496"/>
    </source>
</evidence>
<feature type="domain" description="SAM-dependent MTase RsmB/NOP-type" evidence="15">
    <location>
        <begin position="166"/>
        <end position="435"/>
    </location>
</feature>
<dbReference type="RefSeq" id="WP_014704501.1">
    <property type="nucleotide sequence ID" value="NC_017856.1"/>
</dbReference>
<dbReference type="GO" id="GO:0003723">
    <property type="term" value="F:RNA binding"/>
    <property type="evidence" value="ECO:0007669"/>
    <property type="project" value="UniProtKB-UniRule"/>
</dbReference>
<dbReference type="AlphaFoldDB" id="I1YJI9"/>
<proteinExistence type="inferred from homology"/>
<evidence type="ECO:0000256" key="6">
    <source>
        <dbReference type="ARBA" id="ARBA00022552"/>
    </source>
</evidence>
<evidence type="ECO:0000256" key="3">
    <source>
        <dbReference type="ARBA" id="ARBA00007494"/>
    </source>
</evidence>
<dbReference type="eggNOG" id="COG0144">
    <property type="taxonomic scope" value="Bacteria"/>
</dbReference>
<evidence type="ECO:0000256" key="12">
    <source>
        <dbReference type="ARBA" id="ARBA00031088"/>
    </source>
</evidence>
<dbReference type="InterPro" id="IPR004573">
    <property type="entry name" value="rRNA_ssu_MeTfrase_B"/>
</dbReference>
<organism evidence="16 17">
    <name type="scientific">Methylophaga frappieri (strain ATCC BAA-2434 / DSM 25690 / JAM7)</name>
    <dbReference type="NCBI Taxonomy" id="754477"/>
    <lineage>
        <taxon>Bacteria</taxon>
        <taxon>Pseudomonadati</taxon>
        <taxon>Pseudomonadota</taxon>
        <taxon>Gammaproteobacteria</taxon>
        <taxon>Thiotrichales</taxon>
        <taxon>Piscirickettsiaceae</taxon>
        <taxon>Methylophaga</taxon>
    </lineage>
</organism>
<keyword evidence="9 14" id="KW-0949">S-adenosyl-L-methionine</keyword>
<dbReference type="GO" id="GO:0009383">
    <property type="term" value="F:rRNA (cytosine-C5-)-methyltransferase activity"/>
    <property type="evidence" value="ECO:0007669"/>
    <property type="project" value="TreeGrafter"/>
</dbReference>
<dbReference type="Pfam" id="PF01029">
    <property type="entry name" value="NusB"/>
    <property type="match status" value="1"/>
</dbReference>
<dbReference type="SUPFAM" id="SSF48013">
    <property type="entry name" value="NusB-like"/>
    <property type="match status" value="1"/>
</dbReference>
<dbReference type="Gene3D" id="3.40.50.150">
    <property type="entry name" value="Vaccinia Virus protein VP39"/>
    <property type="match status" value="1"/>
</dbReference>
<keyword evidence="17" id="KW-1185">Reference proteome</keyword>
<keyword evidence="10 14" id="KW-0694">RNA-binding</keyword>
<dbReference type="InterPro" id="IPR001678">
    <property type="entry name" value="MeTrfase_RsmB-F_NOP2_dom"/>
</dbReference>
<dbReference type="InterPro" id="IPR035926">
    <property type="entry name" value="NusB-like_sf"/>
</dbReference>
<dbReference type="InterPro" id="IPR006027">
    <property type="entry name" value="NusB_RsmB_TIM44"/>
</dbReference>
<dbReference type="PROSITE" id="PS01153">
    <property type="entry name" value="NOL1_NOP2_SUN"/>
    <property type="match status" value="1"/>
</dbReference>
<dbReference type="HOGENOM" id="CLU_005316_0_4_6"/>
<keyword evidence="6" id="KW-0698">rRNA processing</keyword>
<evidence type="ECO:0000313" key="17">
    <source>
        <dbReference type="Proteomes" id="UP000009145"/>
    </source>
</evidence>